<proteinExistence type="predicted"/>
<keyword evidence="2" id="KW-1185">Reference proteome</keyword>
<organism evidence="1 2">
    <name type="scientific">Syntrophus aciditrophicus (strain SB)</name>
    <dbReference type="NCBI Taxonomy" id="56780"/>
    <lineage>
        <taxon>Bacteria</taxon>
        <taxon>Pseudomonadati</taxon>
        <taxon>Thermodesulfobacteriota</taxon>
        <taxon>Syntrophia</taxon>
        <taxon>Syntrophales</taxon>
        <taxon>Syntrophaceae</taxon>
        <taxon>Syntrophus</taxon>
    </lineage>
</organism>
<gene>
    <name evidence="1" type="ORF">SYN_03075</name>
</gene>
<dbReference type="AlphaFoldDB" id="Q2LXV2"/>
<protein>
    <submittedName>
        <fullName evidence="1">Hypothetical cytosolic protein</fullName>
    </submittedName>
</protein>
<evidence type="ECO:0000313" key="1">
    <source>
        <dbReference type="EMBL" id="ABC78914.1"/>
    </source>
</evidence>
<sequence length="59" mass="6429">MQSGNSSQVSCAVSSPLADETKYLGFKFQSCRHSSSPLPSEILIVILTVLLCISDRRID</sequence>
<dbReference type="Proteomes" id="UP000001933">
    <property type="component" value="Chromosome"/>
</dbReference>
<dbReference type="KEGG" id="sat:SYN_03075"/>
<reference evidence="1 2" key="1">
    <citation type="journal article" date="2007" name="Proc. Natl. Acad. Sci. U.S.A.">
        <title>The genome of Syntrophus aciditrophicus: life at the thermodynamic limit of microbial growth.</title>
        <authorList>
            <person name="McInerney M.J."/>
            <person name="Rohlin L."/>
            <person name="Mouttaki H."/>
            <person name="Kim U."/>
            <person name="Krupp R.S."/>
            <person name="Rios-Hernandez L."/>
            <person name="Sieber J."/>
            <person name="Struchtemeyer C.G."/>
            <person name="Bhattacharyya A."/>
            <person name="Campbell J.W."/>
            <person name="Gunsalus R.P."/>
        </authorList>
    </citation>
    <scope>NUCLEOTIDE SEQUENCE [LARGE SCALE GENOMIC DNA]</scope>
    <source>
        <strain evidence="1 2">SB</strain>
    </source>
</reference>
<name>Q2LXV2_SYNAS</name>
<evidence type="ECO:0000313" key="2">
    <source>
        <dbReference type="Proteomes" id="UP000001933"/>
    </source>
</evidence>
<dbReference type="EMBL" id="CP000252">
    <property type="protein sequence ID" value="ABC78914.1"/>
    <property type="molecule type" value="Genomic_DNA"/>
</dbReference>
<accession>Q2LXV2</accession>
<dbReference type="HOGENOM" id="CLU_2959185_0_0_7"/>
<dbReference type="InParanoid" id="Q2LXV2"/>